<gene>
    <name evidence="1" type="ORF">E7201_07145</name>
</gene>
<evidence type="ECO:0000313" key="2">
    <source>
        <dbReference type="Proteomes" id="UP000761380"/>
    </source>
</evidence>
<accession>A0A927WPP6</accession>
<dbReference type="EMBL" id="SVBY01000045">
    <property type="protein sequence ID" value="MBE6092923.1"/>
    <property type="molecule type" value="Genomic_DNA"/>
</dbReference>
<evidence type="ECO:0000313" key="1">
    <source>
        <dbReference type="EMBL" id="MBE6092923.1"/>
    </source>
</evidence>
<dbReference type="AlphaFoldDB" id="A0A927WPP6"/>
<proteinExistence type="predicted"/>
<reference evidence="1" key="1">
    <citation type="submission" date="2019-04" db="EMBL/GenBank/DDBJ databases">
        <title>Evolution of Biomass-Degrading Anaerobic Consortia Revealed by Metagenomics.</title>
        <authorList>
            <person name="Peng X."/>
        </authorList>
    </citation>
    <scope>NUCLEOTIDE SEQUENCE</scope>
    <source>
        <strain evidence="1">SIG240</strain>
    </source>
</reference>
<organism evidence="1 2">
    <name type="scientific">Selenomonas ruminantium</name>
    <dbReference type="NCBI Taxonomy" id="971"/>
    <lineage>
        <taxon>Bacteria</taxon>
        <taxon>Bacillati</taxon>
        <taxon>Bacillota</taxon>
        <taxon>Negativicutes</taxon>
        <taxon>Selenomonadales</taxon>
        <taxon>Selenomonadaceae</taxon>
        <taxon>Selenomonas</taxon>
    </lineage>
</organism>
<dbReference type="Proteomes" id="UP000761380">
    <property type="component" value="Unassembled WGS sequence"/>
</dbReference>
<sequence length="160" mass="17735">MLAQVLAFWPSPEMAPSVAAVNLGTCSGYHVAAFSVVFRFFRLGASLRQRAVTKKQAPAPSYLAAAFQRLLLRFNMKCEVPCNRVISYAGNFFVYSGEKKTDEKQCDSERRAGDVWLKLQALAEDRYPPPAAPYASNLTSNGKKTLLAGRKLPVKIELFL</sequence>
<name>A0A927WPP6_SELRU</name>
<comment type="caution">
    <text evidence="1">The sequence shown here is derived from an EMBL/GenBank/DDBJ whole genome shotgun (WGS) entry which is preliminary data.</text>
</comment>
<protein>
    <submittedName>
        <fullName evidence="1">Uncharacterized protein</fullName>
    </submittedName>
</protein>